<dbReference type="InterPro" id="IPR036425">
    <property type="entry name" value="MoaB/Mog-like_dom_sf"/>
</dbReference>
<dbReference type="SMART" id="SM00852">
    <property type="entry name" value="MoCF_biosynth"/>
    <property type="match status" value="1"/>
</dbReference>
<dbReference type="Gene3D" id="3.40.980.10">
    <property type="entry name" value="MoaB/Mog-like domain"/>
    <property type="match status" value="1"/>
</dbReference>
<dbReference type="InterPro" id="IPR050101">
    <property type="entry name" value="CinA"/>
</dbReference>
<accession>A0A7M1AUZ9</accession>
<feature type="domain" description="MoaB/Mog" evidence="1">
    <location>
        <begin position="4"/>
        <end position="167"/>
    </location>
</feature>
<name>A0A7M1AUZ9_9BACT</name>
<evidence type="ECO:0000313" key="2">
    <source>
        <dbReference type="EMBL" id="QOP41255.1"/>
    </source>
</evidence>
<proteinExistence type="predicted"/>
<dbReference type="InterPro" id="IPR001453">
    <property type="entry name" value="MoaB/Mog_dom"/>
</dbReference>
<dbReference type="SUPFAM" id="SSF53218">
    <property type="entry name" value="Molybdenum cofactor biosynthesis proteins"/>
    <property type="match status" value="1"/>
</dbReference>
<dbReference type="PANTHER" id="PTHR13939">
    <property type="entry name" value="NICOTINAMIDE-NUCLEOTIDE AMIDOHYDROLASE PNCC"/>
    <property type="match status" value="1"/>
</dbReference>
<organism evidence="2 3">
    <name type="scientific">Sulfurimonas marina</name>
    <dbReference type="NCBI Taxonomy" id="2590551"/>
    <lineage>
        <taxon>Bacteria</taxon>
        <taxon>Pseudomonadati</taxon>
        <taxon>Campylobacterota</taxon>
        <taxon>Epsilonproteobacteria</taxon>
        <taxon>Campylobacterales</taxon>
        <taxon>Sulfurimonadaceae</taxon>
        <taxon>Sulfurimonas</taxon>
    </lineage>
</organism>
<keyword evidence="3" id="KW-1185">Reference proteome</keyword>
<dbReference type="EMBL" id="CP041165">
    <property type="protein sequence ID" value="QOP41255.1"/>
    <property type="molecule type" value="Genomic_DNA"/>
</dbReference>
<reference evidence="2 3" key="1">
    <citation type="submission" date="2019-06" db="EMBL/GenBank/DDBJ databases">
        <title>Sulfurimonas gotlandica sp. nov., a chemoautotrophic and psychrotolerant epsilonproteobacterium isolated from a pelagic redoxcline, and an emended description of the genus Sulfurimonas.</title>
        <authorList>
            <person name="Wang S."/>
            <person name="Jiang L."/>
            <person name="Shao Z."/>
        </authorList>
    </citation>
    <scope>NUCLEOTIDE SEQUENCE [LARGE SCALE GENOMIC DNA]</scope>
    <source>
        <strain evidence="2 3">B2</strain>
    </source>
</reference>
<dbReference type="KEGG" id="smax:FJR03_05655"/>
<protein>
    <submittedName>
        <fullName evidence="2">Competence/damage-inducible protein A</fullName>
    </submittedName>
</protein>
<dbReference type="RefSeq" id="WP_193114673.1">
    <property type="nucleotide sequence ID" value="NZ_CP041165.1"/>
</dbReference>
<dbReference type="Proteomes" id="UP000593910">
    <property type="component" value="Chromosome"/>
</dbReference>
<dbReference type="Pfam" id="PF00994">
    <property type="entry name" value="MoCF_biosynth"/>
    <property type="match status" value="1"/>
</dbReference>
<evidence type="ECO:0000313" key="3">
    <source>
        <dbReference type="Proteomes" id="UP000593910"/>
    </source>
</evidence>
<evidence type="ECO:0000259" key="1">
    <source>
        <dbReference type="SMART" id="SM00852"/>
    </source>
</evidence>
<sequence length="243" mass="27843">MNFYAVIIGTEILNGRRVDKHFEFLKQELAKFGHELFASLVIKDDETLITNTYKMIKEDPKGVMFSFGGIGSTPDDLTRSIASQVFRNAPTQANQKFLADIIERFGDEAYPHRIHMAELPPKSDLLFNPVNNMSGFSLDDHYFFVPGFPSMAHPMLSSAIKQHFSKVRTRHRKTLYADTSENTLISVMKKVPDHVELSSLPIFVENKPNVELSLIGEEVTEVEKYFEMFTQLLKEQNISYKLM</sequence>
<dbReference type="PANTHER" id="PTHR13939:SF0">
    <property type="entry name" value="NMN AMIDOHYDROLASE-LIKE PROTEIN YFAY"/>
    <property type="match status" value="1"/>
</dbReference>
<dbReference type="AlphaFoldDB" id="A0A7M1AUZ9"/>
<gene>
    <name evidence="2" type="ORF">FJR03_05655</name>
</gene>